<dbReference type="EMBL" id="CAJVQC010086184">
    <property type="protein sequence ID" value="CAG8822387.1"/>
    <property type="molecule type" value="Genomic_DNA"/>
</dbReference>
<evidence type="ECO:0000313" key="2">
    <source>
        <dbReference type="Proteomes" id="UP000789920"/>
    </source>
</evidence>
<proteinExistence type="predicted"/>
<dbReference type="Proteomes" id="UP000789920">
    <property type="component" value="Unassembled WGS sequence"/>
</dbReference>
<accession>A0ACA9S2X1</accession>
<gene>
    <name evidence="1" type="ORF">RPERSI_LOCUS25789</name>
</gene>
<sequence>PKAILEVLYKNPPYTNLNVHNDNFESPPACLEKLDQRMKKHTFNYKYYSLNAKMQYLSAAGWNKTSSFNLSL</sequence>
<reference evidence="1" key="1">
    <citation type="submission" date="2021-06" db="EMBL/GenBank/DDBJ databases">
        <authorList>
            <person name="Kallberg Y."/>
            <person name="Tangrot J."/>
            <person name="Rosling A."/>
        </authorList>
    </citation>
    <scope>NUCLEOTIDE SEQUENCE</scope>
    <source>
        <strain evidence="1">MA461A</strain>
    </source>
</reference>
<name>A0ACA9S2X1_9GLOM</name>
<feature type="non-terminal residue" evidence="1">
    <location>
        <position position="1"/>
    </location>
</feature>
<feature type="non-terminal residue" evidence="1">
    <location>
        <position position="72"/>
    </location>
</feature>
<comment type="caution">
    <text evidence="1">The sequence shown here is derived from an EMBL/GenBank/DDBJ whole genome shotgun (WGS) entry which is preliminary data.</text>
</comment>
<keyword evidence="2" id="KW-1185">Reference proteome</keyword>
<evidence type="ECO:0000313" key="1">
    <source>
        <dbReference type="EMBL" id="CAG8822387.1"/>
    </source>
</evidence>
<protein>
    <submittedName>
        <fullName evidence="1">24781_t:CDS:1</fullName>
    </submittedName>
</protein>
<organism evidence="1 2">
    <name type="scientific">Racocetra persica</name>
    <dbReference type="NCBI Taxonomy" id="160502"/>
    <lineage>
        <taxon>Eukaryota</taxon>
        <taxon>Fungi</taxon>
        <taxon>Fungi incertae sedis</taxon>
        <taxon>Mucoromycota</taxon>
        <taxon>Glomeromycotina</taxon>
        <taxon>Glomeromycetes</taxon>
        <taxon>Diversisporales</taxon>
        <taxon>Gigasporaceae</taxon>
        <taxon>Racocetra</taxon>
    </lineage>
</organism>